<accession>A0A444W2S0</accession>
<name>A0A444W2S0_9FLAO</name>
<proteinExistence type="predicted"/>
<dbReference type="Proteomes" id="UP000290433">
    <property type="component" value="Unassembled WGS sequence"/>
</dbReference>
<comment type="caution">
    <text evidence="1">The sequence shown here is derived from an EMBL/GenBank/DDBJ whole genome shotgun (WGS) entry which is preliminary data.</text>
</comment>
<evidence type="ECO:0000313" key="1">
    <source>
        <dbReference type="EMBL" id="RYJ40191.1"/>
    </source>
</evidence>
<dbReference type="AlphaFoldDB" id="A0A444W2S0"/>
<protein>
    <submittedName>
        <fullName evidence="1">Uncharacterized protein</fullName>
    </submittedName>
</protein>
<gene>
    <name evidence="1" type="ORF">NU08_0947</name>
</gene>
<evidence type="ECO:0000313" key="2">
    <source>
        <dbReference type="Proteomes" id="UP000290433"/>
    </source>
</evidence>
<dbReference type="EMBL" id="JUIV01000002">
    <property type="protein sequence ID" value="RYJ40191.1"/>
    <property type="molecule type" value="Genomic_DNA"/>
</dbReference>
<sequence length="38" mass="4382">MDDILKNNFIFFIKTLAEMKFCYIFATAITQRFGSSVG</sequence>
<organism evidence="1 2">
    <name type="scientific">Flavobacterium anhuiense</name>
    <dbReference type="NCBI Taxonomy" id="459526"/>
    <lineage>
        <taxon>Bacteria</taxon>
        <taxon>Pseudomonadati</taxon>
        <taxon>Bacteroidota</taxon>
        <taxon>Flavobacteriia</taxon>
        <taxon>Flavobacteriales</taxon>
        <taxon>Flavobacteriaceae</taxon>
        <taxon>Flavobacterium</taxon>
    </lineage>
</organism>
<reference evidence="1 2" key="1">
    <citation type="submission" date="2014-12" db="EMBL/GenBank/DDBJ databases">
        <title>Genome sequence of Flavobacterium anhuiense RCM74.</title>
        <authorList>
            <person name="Kim J.F."/>
            <person name="Song J.Y."/>
            <person name="Kwak M.-J."/>
            <person name="Lee S.-W."/>
        </authorList>
    </citation>
    <scope>NUCLEOTIDE SEQUENCE [LARGE SCALE GENOMIC DNA]</scope>
    <source>
        <strain evidence="1 2">RCM74</strain>
    </source>
</reference>